<organism evidence="5 6">
    <name type="scientific">Fusobacterium necrophorum subsp. funduliforme B35</name>
    <dbReference type="NCBI Taxonomy" id="1226633"/>
    <lineage>
        <taxon>Bacteria</taxon>
        <taxon>Fusobacteriati</taxon>
        <taxon>Fusobacteriota</taxon>
        <taxon>Fusobacteriia</taxon>
        <taxon>Fusobacteriales</taxon>
        <taxon>Fusobacteriaceae</taxon>
        <taxon>Fusobacterium</taxon>
    </lineage>
</organism>
<proteinExistence type="inferred from homology"/>
<evidence type="ECO:0000313" key="6">
    <source>
        <dbReference type="Proteomes" id="UP000031184"/>
    </source>
</evidence>
<dbReference type="EMBL" id="AUZI01000019">
    <property type="protein sequence ID" value="KID48947.1"/>
    <property type="molecule type" value="Genomic_DNA"/>
</dbReference>
<dbReference type="PANTHER" id="PTHR30008:SF0">
    <property type="entry name" value="EXODEOXYRIBONUCLEASE 7 LARGE SUBUNIT"/>
    <property type="match status" value="1"/>
</dbReference>
<keyword evidence="1 2" id="KW-0378">Hydrolase</keyword>
<evidence type="ECO:0000256" key="2">
    <source>
        <dbReference type="RuleBase" id="RU004355"/>
    </source>
</evidence>
<evidence type="ECO:0000259" key="4">
    <source>
        <dbReference type="Pfam" id="PF13742"/>
    </source>
</evidence>
<dbReference type="GO" id="GO:0008855">
    <property type="term" value="F:exodeoxyribonuclease VII activity"/>
    <property type="evidence" value="ECO:0007669"/>
    <property type="project" value="UniProtKB-UniRule"/>
</dbReference>
<comment type="catalytic activity">
    <reaction evidence="1 2">
        <text>Exonucleolytic cleavage in either 5'- to 3'- or 3'- to 5'-direction to yield nucleoside 5'-phosphates.</text>
        <dbReference type="EC" id="3.1.11.6"/>
    </reaction>
</comment>
<dbReference type="GO" id="GO:0006308">
    <property type="term" value="P:DNA catabolic process"/>
    <property type="evidence" value="ECO:0007669"/>
    <property type="project" value="UniProtKB-UniRule"/>
</dbReference>
<feature type="domain" description="Exonuclease VII large subunit C-terminal" evidence="3">
    <location>
        <begin position="124"/>
        <end position="301"/>
    </location>
</feature>
<keyword evidence="1 2" id="KW-0269">Exonuclease</keyword>
<dbReference type="Pfam" id="PF02601">
    <property type="entry name" value="Exonuc_VII_L"/>
    <property type="match status" value="1"/>
</dbReference>
<gene>
    <name evidence="1" type="primary">xseA</name>
    <name evidence="5" type="ORF">C095_07610</name>
</gene>
<reference evidence="5 6" key="1">
    <citation type="submission" date="2013-08" db="EMBL/GenBank/DDBJ databases">
        <title>An opportunistic ruminal bacterium that causes liver abscesses in cattle.</title>
        <authorList>
            <person name="Benahmed F.H."/>
            <person name="Rasmussen M."/>
            <person name="Harbottle H."/>
            <person name="Soppet D."/>
            <person name="Nagaraja T.G."/>
            <person name="Davidson M."/>
        </authorList>
    </citation>
    <scope>NUCLEOTIDE SEQUENCE [LARGE SCALE GENOMIC DNA]</scope>
    <source>
        <strain evidence="5 6">B35</strain>
    </source>
</reference>
<dbReference type="CDD" id="cd04489">
    <property type="entry name" value="ExoVII_LU_OBF"/>
    <property type="match status" value="1"/>
</dbReference>
<dbReference type="GO" id="GO:0009318">
    <property type="term" value="C:exodeoxyribonuclease VII complex"/>
    <property type="evidence" value="ECO:0007669"/>
    <property type="project" value="UniProtKB-UniRule"/>
</dbReference>
<comment type="similarity">
    <text evidence="1 2">Belongs to the XseA family.</text>
</comment>
<evidence type="ECO:0000256" key="1">
    <source>
        <dbReference type="HAMAP-Rule" id="MF_00378"/>
    </source>
</evidence>
<dbReference type="HAMAP" id="MF_00378">
    <property type="entry name" value="Exonuc_7_L"/>
    <property type="match status" value="1"/>
</dbReference>
<dbReference type="NCBIfam" id="TIGR00237">
    <property type="entry name" value="xseA"/>
    <property type="match status" value="1"/>
</dbReference>
<accession>A0A017H4Z6</accession>
<dbReference type="OrthoDB" id="9802795at2"/>
<comment type="subunit">
    <text evidence="1">Heterooligomer composed of large and small subunits.</text>
</comment>
<keyword evidence="1 2" id="KW-0540">Nuclease</keyword>
<dbReference type="GO" id="GO:0003676">
    <property type="term" value="F:nucleic acid binding"/>
    <property type="evidence" value="ECO:0007669"/>
    <property type="project" value="InterPro"/>
</dbReference>
<evidence type="ECO:0000259" key="3">
    <source>
        <dbReference type="Pfam" id="PF02601"/>
    </source>
</evidence>
<evidence type="ECO:0000313" key="5">
    <source>
        <dbReference type="EMBL" id="KID48947.1"/>
    </source>
</evidence>
<dbReference type="EC" id="3.1.11.6" evidence="1"/>
<dbReference type="InterPro" id="IPR025824">
    <property type="entry name" value="OB-fold_nuc-bd_dom"/>
</dbReference>
<comment type="subcellular location">
    <subcellularLocation>
        <location evidence="1 2">Cytoplasm</location>
    </subcellularLocation>
</comment>
<dbReference type="AlphaFoldDB" id="A0A017H4Z6"/>
<sequence>MEYIYKVSDLTVKVKRYLEGNYEFKNMIVEGELSGVTYYKSGHLYFQLKDENSQVKCAAFSYQRRGIPNDLQEGEKVRIFADVGFYENRGEFQLLVKGIEKQNSLGTLYAELEALKKRMAEEGYFSLEHKRALQKYPKAIGVVTAITGAAIHDIVKTIRKRDPRITIYICSAKVQGIGAEQEIVAGIETLNQIPEIDFIIAGRGGGSIEDLWAFNKEEVAMAFYHSQKPIISAVGHEVDILLSDFTADVRAATPTQAVELSVPELSYYEKEIQSRYDRLQFMGKQYLLKRKQDLQKRRQEYVLQHFPKKIENYKRELLHREERLQKSMEAFLERKRQKYHLSLETVIHLNPMKILQKGYAVLRKGGQRLRSLEEVSLHEEIEIQMMDGKITAEVKEKKYENTVE</sequence>
<dbReference type="Proteomes" id="UP000031184">
    <property type="component" value="Unassembled WGS sequence"/>
</dbReference>
<dbReference type="Pfam" id="PF13742">
    <property type="entry name" value="tRNA_anti_2"/>
    <property type="match status" value="1"/>
</dbReference>
<dbReference type="GO" id="GO:0005737">
    <property type="term" value="C:cytoplasm"/>
    <property type="evidence" value="ECO:0007669"/>
    <property type="project" value="UniProtKB-SubCell"/>
</dbReference>
<protein>
    <recommendedName>
        <fullName evidence="1">Exodeoxyribonuclease 7 large subunit</fullName>
        <ecNumber evidence="1">3.1.11.6</ecNumber>
    </recommendedName>
    <alternativeName>
        <fullName evidence="1">Exodeoxyribonuclease VII large subunit</fullName>
        <shortName evidence="1">Exonuclease VII large subunit</shortName>
    </alternativeName>
</protein>
<comment type="caution">
    <text evidence="5">The sequence shown here is derived from an EMBL/GenBank/DDBJ whole genome shotgun (WGS) entry which is preliminary data.</text>
</comment>
<keyword evidence="1" id="KW-0963">Cytoplasm</keyword>
<dbReference type="PANTHER" id="PTHR30008">
    <property type="entry name" value="EXODEOXYRIBONUCLEASE 7 LARGE SUBUNIT"/>
    <property type="match status" value="1"/>
</dbReference>
<comment type="function">
    <text evidence="1">Bidirectionally degrades single-stranded DNA into large acid-insoluble oligonucleotides, which are then degraded further into small acid-soluble oligonucleotides.</text>
</comment>
<feature type="domain" description="OB-fold nucleic acid binding" evidence="4">
    <location>
        <begin position="5"/>
        <end position="99"/>
    </location>
</feature>
<dbReference type="RefSeq" id="WP_039122094.1">
    <property type="nucleotide sequence ID" value="NZ_AOJP01000007.1"/>
</dbReference>
<name>A0A017H4Z6_9FUSO</name>
<dbReference type="InterPro" id="IPR020579">
    <property type="entry name" value="Exonuc_VII_lsu_C"/>
</dbReference>
<dbReference type="Gene3D" id="2.40.50.1010">
    <property type="match status" value="1"/>
</dbReference>
<dbReference type="InterPro" id="IPR003753">
    <property type="entry name" value="Exonuc_VII_L"/>
</dbReference>
<dbReference type="PATRIC" id="fig|1226633.4.peg.1532"/>